<protein>
    <submittedName>
        <fullName evidence="1">Uncharacterized protein</fullName>
    </submittedName>
</protein>
<name>A0A3A1WJV6_9HYPH</name>
<organism evidence="1 2">
    <name type="scientific">Aureimonas flava</name>
    <dbReference type="NCBI Taxonomy" id="2320271"/>
    <lineage>
        <taxon>Bacteria</taxon>
        <taxon>Pseudomonadati</taxon>
        <taxon>Pseudomonadota</taxon>
        <taxon>Alphaproteobacteria</taxon>
        <taxon>Hyphomicrobiales</taxon>
        <taxon>Aurantimonadaceae</taxon>
        <taxon>Aureimonas</taxon>
    </lineage>
</organism>
<accession>A0A3A1WJV6</accession>
<dbReference type="InterPro" id="IPR020288">
    <property type="entry name" value="Sheath_initiator"/>
</dbReference>
<dbReference type="AlphaFoldDB" id="A0A3A1WJV6"/>
<dbReference type="Pfam" id="PF10934">
    <property type="entry name" value="Sheath_initiator"/>
    <property type="match status" value="1"/>
</dbReference>
<dbReference type="RefSeq" id="WP_119540532.1">
    <property type="nucleotide sequence ID" value="NZ_QYRN01000006.1"/>
</dbReference>
<dbReference type="Proteomes" id="UP000265750">
    <property type="component" value="Unassembled WGS sequence"/>
</dbReference>
<evidence type="ECO:0000313" key="2">
    <source>
        <dbReference type="Proteomes" id="UP000265750"/>
    </source>
</evidence>
<reference evidence="2" key="1">
    <citation type="submission" date="2018-09" db="EMBL/GenBank/DDBJ databases">
        <authorList>
            <person name="Tuo L."/>
        </authorList>
    </citation>
    <scope>NUCLEOTIDE SEQUENCE [LARGE SCALE GENOMIC DNA]</scope>
    <source>
        <strain evidence="2">M2BS4Y-1</strain>
    </source>
</reference>
<evidence type="ECO:0000313" key="1">
    <source>
        <dbReference type="EMBL" id="RIY00222.1"/>
    </source>
</evidence>
<dbReference type="EMBL" id="QYRN01000006">
    <property type="protein sequence ID" value="RIY00222.1"/>
    <property type="molecule type" value="Genomic_DNA"/>
</dbReference>
<proteinExistence type="predicted"/>
<gene>
    <name evidence="1" type="ORF">D3218_13130</name>
</gene>
<comment type="caution">
    <text evidence="1">The sequence shown here is derived from an EMBL/GenBank/DDBJ whole genome shotgun (WGS) entry which is preliminary data.</text>
</comment>
<sequence length="122" mass="13268">MTPVARVGLALDPATNDLFLTASGDLALATDAQAVSQHAKQRLMTFQGEWFLDTTAGVPWIEEILGKRPALTLAEGVIKAEILDTDGVTAINEFAIRFRAGDRRLDVPKANISTEYDEDQPL</sequence>
<keyword evidence="2" id="KW-1185">Reference proteome</keyword>
<dbReference type="OrthoDB" id="9812969at2"/>